<keyword evidence="1" id="KW-0472">Membrane</keyword>
<evidence type="ECO:0008006" key="4">
    <source>
        <dbReference type="Google" id="ProtNLM"/>
    </source>
</evidence>
<protein>
    <recommendedName>
        <fullName evidence="4">Integral membrane protein</fullName>
    </recommendedName>
</protein>
<feature type="transmembrane region" description="Helical" evidence="1">
    <location>
        <begin position="97"/>
        <end position="120"/>
    </location>
</feature>
<evidence type="ECO:0000313" key="2">
    <source>
        <dbReference type="EMBL" id="ACV09114.1"/>
    </source>
</evidence>
<dbReference type="KEGG" id="jde:Jden_1464"/>
<feature type="transmembrane region" description="Helical" evidence="1">
    <location>
        <begin position="132"/>
        <end position="152"/>
    </location>
</feature>
<dbReference type="EMBL" id="CP001706">
    <property type="protein sequence ID" value="ACV09114.1"/>
    <property type="molecule type" value="Genomic_DNA"/>
</dbReference>
<name>C7R4U4_JONDD</name>
<keyword evidence="3" id="KW-1185">Reference proteome</keyword>
<dbReference type="eggNOG" id="ENOG5032RMD">
    <property type="taxonomic scope" value="Bacteria"/>
</dbReference>
<dbReference type="AlphaFoldDB" id="C7R4U4"/>
<evidence type="ECO:0000313" key="3">
    <source>
        <dbReference type="Proteomes" id="UP000000628"/>
    </source>
</evidence>
<feature type="transmembrane region" description="Helical" evidence="1">
    <location>
        <begin position="37"/>
        <end position="58"/>
    </location>
</feature>
<keyword evidence="1" id="KW-0812">Transmembrane</keyword>
<dbReference type="Proteomes" id="UP000000628">
    <property type="component" value="Chromosome"/>
</dbReference>
<proteinExistence type="predicted"/>
<sequence>MGGIIVAWSQLMNRLAQKLDTQEPENDPRTGGSGRGFGRVVVTVYAILAVAATARATWQLLDHGAQAPLAYSLSLCAGIIYILATLALAKGTPRWRLIAWAAVIFELVGVVSVGVVSVVLPGNFPDATVWSGFGQGYGYVPLVLPLVGIWWLRRTHADH</sequence>
<gene>
    <name evidence="2" type="ordered locus">Jden_1464</name>
</gene>
<dbReference type="STRING" id="471856.Jden_1464"/>
<accession>C7R4U4</accession>
<feature type="transmembrane region" description="Helical" evidence="1">
    <location>
        <begin position="70"/>
        <end position="88"/>
    </location>
</feature>
<keyword evidence="1" id="KW-1133">Transmembrane helix</keyword>
<organism evidence="2 3">
    <name type="scientific">Jonesia denitrificans (strain ATCC 14870 / DSM 20603 / BCRC 15368 / CIP 55.134 / JCM 11481 / NBRC 15587 / NCTC 10816 / Prevot 55134)</name>
    <name type="common">Listeria denitrificans</name>
    <dbReference type="NCBI Taxonomy" id="471856"/>
    <lineage>
        <taxon>Bacteria</taxon>
        <taxon>Bacillati</taxon>
        <taxon>Actinomycetota</taxon>
        <taxon>Actinomycetes</taxon>
        <taxon>Micrococcales</taxon>
        <taxon>Jonesiaceae</taxon>
        <taxon>Jonesia</taxon>
    </lineage>
</organism>
<dbReference type="HOGENOM" id="CLU_122776_1_0_11"/>
<evidence type="ECO:0000256" key="1">
    <source>
        <dbReference type="SAM" id="Phobius"/>
    </source>
</evidence>
<reference evidence="2 3" key="1">
    <citation type="journal article" date="2009" name="Stand. Genomic Sci.">
        <title>Complete genome sequence of Jonesia denitrificans type strain (Prevot 55134).</title>
        <authorList>
            <person name="Pukall R."/>
            <person name="Gehrich-Schroter G."/>
            <person name="Lapidus A."/>
            <person name="Nolan M."/>
            <person name="Glavina Del Rio T."/>
            <person name="Lucas S."/>
            <person name="Chen F."/>
            <person name="Tice H."/>
            <person name="Pitluck S."/>
            <person name="Cheng J.F."/>
            <person name="Copeland A."/>
            <person name="Saunders E."/>
            <person name="Brettin T."/>
            <person name="Detter J.C."/>
            <person name="Bruce D."/>
            <person name="Goodwin L."/>
            <person name="Pati A."/>
            <person name="Ivanova N."/>
            <person name="Mavromatis K."/>
            <person name="Ovchinnikova G."/>
            <person name="Chen A."/>
            <person name="Palaniappan K."/>
            <person name="Land M."/>
            <person name="Hauser L."/>
            <person name="Chang Y.J."/>
            <person name="Jeffries C.D."/>
            <person name="Chain P."/>
            <person name="Goker M."/>
            <person name="Bristow J."/>
            <person name="Eisen J.A."/>
            <person name="Markowitz V."/>
            <person name="Hugenholtz P."/>
            <person name="Kyrpides N.C."/>
            <person name="Klenk H.P."/>
            <person name="Han C."/>
        </authorList>
    </citation>
    <scope>NUCLEOTIDE SEQUENCE [LARGE SCALE GENOMIC DNA]</scope>
    <source>
        <strain evidence="3">ATCC 14870 / DSM 20603 / BCRC 15368 / CIP 55.134 / JCM 11481 / NBRC 15587 / NCTC 10816 / Prevot 55134</strain>
    </source>
</reference>